<dbReference type="Proteomes" id="UP000245910">
    <property type="component" value="Chromosome III"/>
</dbReference>
<dbReference type="EMBL" id="LN649231">
    <property type="protein sequence ID" value="CEI67926.1"/>
    <property type="molecule type" value="Genomic_DNA"/>
</dbReference>
<evidence type="ECO:0000313" key="2">
    <source>
        <dbReference type="Proteomes" id="UP000245910"/>
    </source>
</evidence>
<dbReference type="OrthoDB" id="422736at2759"/>
<dbReference type="PANTHER" id="PTHR36587">
    <property type="entry name" value="EXPRESSION SITE-ASSOCIATED GENE 3 (ESAG3)-LIKE PROTEIN"/>
    <property type="match status" value="1"/>
</dbReference>
<name>A0A2L2TUP4_9HYPO</name>
<protein>
    <submittedName>
        <fullName evidence="1">Uncharacterized protein</fullName>
    </submittedName>
</protein>
<dbReference type="AlphaFoldDB" id="A0A2L2TUP4"/>
<sequence length="171" mass="19248">MKLSVSWWSLILKRLLPAGVIILFFVTFCYTLRPIDIVQAAQFQRPTDNHLPAKTSRLHYLIPASEPSLNLCANIISVLANRYPIPSILGYKGKNEFDAKVAHIAKLHSIRRYLNGPAGKHSDDLAIIADGHDVLAQLPAEVLIERYFEIMKRHDRVLADQFGLSVAQAHE</sequence>
<accession>A0A2L2TUP4</accession>
<dbReference type="CDD" id="cd22997">
    <property type="entry name" value="GT_LH"/>
    <property type="match status" value="1"/>
</dbReference>
<evidence type="ECO:0000313" key="1">
    <source>
        <dbReference type="EMBL" id="CEI67926.1"/>
    </source>
</evidence>
<dbReference type="PANTHER" id="PTHR36587:SF2">
    <property type="entry name" value="EXPRESSION SITE-ASSOCIATED GENE 3 (ESAG3)-LIKE PROTEIN"/>
    <property type="match status" value="1"/>
</dbReference>
<keyword evidence="2" id="KW-1185">Reference proteome</keyword>
<reference evidence="2" key="1">
    <citation type="submission" date="2014-10" db="EMBL/GenBank/DDBJ databases">
        <authorList>
            <person name="King R."/>
        </authorList>
    </citation>
    <scope>NUCLEOTIDE SEQUENCE [LARGE SCALE GENOMIC DNA]</scope>
    <source>
        <strain evidence="2">A3/5</strain>
    </source>
</reference>
<organism evidence="1 2">
    <name type="scientific">Fusarium venenatum</name>
    <dbReference type="NCBI Taxonomy" id="56646"/>
    <lineage>
        <taxon>Eukaryota</taxon>
        <taxon>Fungi</taxon>
        <taxon>Dikarya</taxon>
        <taxon>Ascomycota</taxon>
        <taxon>Pezizomycotina</taxon>
        <taxon>Sordariomycetes</taxon>
        <taxon>Hypocreomycetidae</taxon>
        <taxon>Hypocreales</taxon>
        <taxon>Nectriaceae</taxon>
        <taxon>Fusarium</taxon>
    </lineage>
</organism>
<proteinExistence type="predicted"/>